<organism evidence="1 2">
    <name type="scientific">Spirosoma soli</name>
    <dbReference type="NCBI Taxonomy" id="1770529"/>
    <lineage>
        <taxon>Bacteria</taxon>
        <taxon>Pseudomonadati</taxon>
        <taxon>Bacteroidota</taxon>
        <taxon>Cytophagia</taxon>
        <taxon>Cytophagales</taxon>
        <taxon>Cytophagaceae</taxon>
        <taxon>Spirosoma</taxon>
    </lineage>
</organism>
<comment type="caution">
    <text evidence="1">The sequence shown here is derived from an EMBL/GenBank/DDBJ whole genome shotgun (WGS) entry which is preliminary data.</text>
</comment>
<sequence>TTTGSVSVAQGTTPGAYTLTYSLCSTLGTTTCTTGLVSVTVTSSVTANPDAGIVGAGTGGTAVTNVRTNDLVNGQPATSANSSLSLVSTGSPGITLNTSTGSVSVAQGTAPGSYTLAYGLCSTLGTTTCTTGLVSVTVTAASTAAPDAGTAPASGGVAIPNVVANDVVNGQPATLGGAGNATLATVGTYPTGITLDPTTGSISVAVGTTPGSYTLAYQLCDKLTPVTCTTGLVSITVTPTITAAPDAGTASAGTGGTPVANVRANDLVNGQPAT</sequence>
<evidence type="ECO:0000313" key="1">
    <source>
        <dbReference type="EMBL" id="MFD2574689.1"/>
    </source>
</evidence>
<reference evidence="2" key="1">
    <citation type="journal article" date="2019" name="Int. J. Syst. Evol. Microbiol.">
        <title>The Global Catalogue of Microorganisms (GCM) 10K type strain sequencing project: providing services to taxonomists for standard genome sequencing and annotation.</title>
        <authorList>
            <consortium name="The Broad Institute Genomics Platform"/>
            <consortium name="The Broad Institute Genome Sequencing Center for Infectious Disease"/>
            <person name="Wu L."/>
            <person name="Ma J."/>
        </authorList>
    </citation>
    <scope>NUCLEOTIDE SEQUENCE [LARGE SCALE GENOMIC DNA]</scope>
    <source>
        <strain evidence="2">KCTC 42805</strain>
    </source>
</reference>
<gene>
    <name evidence="1" type="ORF">ACFSUS_28940</name>
</gene>
<dbReference type="Proteomes" id="UP001597469">
    <property type="component" value="Unassembled WGS sequence"/>
</dbReference>
<evidence type="ECO:0000313" key="2">
    <source>
        <dbReference type="Proteomes" id="UP001597469"/>
    </source>
</evidence>
<dbReference type="EMBL" id="JBHULN010000059">
    <property type="protein sequence ID" value="MFD2574689.1"/>
    <property type="molecule type" value="Genomic_DNA"/>
</dbReference>
<feature type="non-terminal residue" evidence="1">
    <location>
        <position position="274"/>
    </location>
</feature>
<keyword evidence="2" id="KW-1185">Reference proteome</keyword>
<protein>
    <submittedName>
        <fullName evidence="1">Uncharacterized protein</fullName>
    </submittedName>
</protein>
<proteinExistence type="predicted"/>
<accession>A0ABW5MDE1</accession>
<name>A0ABW5MDE1_9BACT</name>
<dbReference type="RefSeq" id="WP_381528812.1">
    <property type="nucleotide sequence ID" value="NZ_JBHULN010000059.1"/>
</dbReference>
<feature type="non-terminal residue" evidence="1">
    <location>
        <position position="1"/>
    </location>
</feature>